<feature type="transmembrane region" description="Helical" evidence="7">
    <location>
        <begin position="6"/>
        <end position="25"/>
    </location>
</feature>
<dbReference type="STRING" id="690879.TSACC_3340"/>
<dbReference type="PANTHER" id="PTHR30487:SF0">
    <property type="entry name" value="PREPILIN LEADER PEPTIDASE_N-METHYLTRANSFERASE-RELATED"/>
    <property type="match status" value="1"/>
</dbReference>
<keyword evidence="11" id="KW-1185">Reference proteome</keyword>
<gene>
    <name evidence="10" type="ORF">TSACC_3340</name>
</gene>
<feature type="domain" description="Prepilin peptidase A24 N-terminal" evidence="9">
    <location>
        <begin position="12"/>
        <end position="96"/>
    </location>
</feature>
<reference evidence="11" key="1">
    <citation type="journal article" date="2017" name="Genome Announc.">
        <title>Draft Genome Sequence of Terrimicrobium sacchariphilum NM-5T, a Facultative Anaerobic Soil Bacterium of the Class Spartobacteria.</title>
        <authorList>
            <person name="Qiu Y.L."/>
            <person name="Tourlousse D.M."/>
            <person name="Matsuura N."/>
            <person name="Ohashi A."/>
            <person name="Sekiguchi Y."/>
        </authorList>
    </citation>
    <scope>NUCLEOTIDE SEQUENCE [LARGE SCALE GENOMIC DNA]</scope>
    <source>
        <strain evidence="11">NM-5</strain>
    </source>
</reference>
<evidence type="ECO:0000256" key="5">
    <source>
        <dbReference type="ARBA" id="ARBA00022989"/>
    </source>
</evidence>
<evidence type="ECO:0000313" key="10">
    <source>
        <dbReference type="EMBL" id="GAT35275.1"/>
    </source>
</evidence>
<evidence type="ECO:0000259" key="8">
    <source>
        <dbReference type="Pfam" id="PF01478"/>
    </source>
</evidence>
<dbReference type="PANTHER" id="PTHR30487">
    <property type="entry name" value="TYPE 4 PREPILIN-LIKE PROTEINS LEADER PEPTIDE-PROCESSING ENZYME"/>
    <property type="match status" value="1"/>
</dbReference>
<feature type="transmembrane region" description="Helical" evidence="7">
    <location>
        <begin position="127"/>
        <end position="147"/>
    </location>
</feature>
<dbReference type="Pfam" id="PF01478">
    <property type="entry name" value="Peptidase_A24"/>
    <property type="match status" value="2"/>
</dbReference>
<dbReference type="OrthoDB" id="9789291at2"/>
<dbReference type="AlphaFoldDB" id="A0A146GCH9"/>
<protein>
    <submittedName>
        <fullName evidence="10">Leader peptidase</fullName>
    </submittedName>
</protein>
<dbReference type="RefSeq" id="WP_075081104.1">
    <property type="nucleotide sequence ID" value="NZ_BDCO01000003.1"/>
</dbReference>
<keyword evidence="4 7" id="KW-0812">Transmembrane</keyword>
<evidence type="ECO:0000256" key="2">
    <source>
        <dbReference type="ARBA" id="ARBA00005801"/>
    </source>
</evidence>
<evidence type="ECO:0000256" key="4">
    <source>
        <dbReference type="ARBA" id="ARBA00022692"/>
    </source>
</evidence>
<dbReference type="FunCoup" id="A0A146GCH9">
    <property type="interactions" value="299"/>
</dbReference>
<comment type="caution">
    <text evidence="10">The sequence shown here is derived from an EMBL/GenBank/DDBJ whole genome shotgun (WGS) entry which is preliminary data.</text>
</comment>
<keyword evidence="6 7" id="KW-0472">Membrane</keyword>
<comment type="subcellular location">
    <subcellularLocation>
        <location evidence="1">Cell membrane</location>
        <topology evidence="1">Multi-pass membrane protein</topology>
    </subcellularLocation>
</comment>
<dbReference type="InterPro" id="IPR010627">
    <property type="entry name" value="Prepilin_pept_A24_N"/>
</dbReference>
<dbReference type="GO" id="GO:0006465">
    <property type="term" value="P:signal peptide processing"/>
    <property type="evidence" value="ECO:0007669"/>
    <property type="project" value="TreeGrafter"/>
</dbReference>
<feature type="domain" description="Prepilin type IV endopeptidase peptidase" evidence="8">
    <location>
        <begin position="105"/>
        <end position="177"/>
    </location>
</feature>
<keyword evidence="3" id="KW-1003">Cell membrane</keyword>
<keyword evidence="5 7" id="KW-1133">Transmembrane helix</keyword>
<dbReference type="EMBL" id="BDCO01000003">
    <property type="protein sequence ID" value="GAT35275.1"/>
    <property type="molecule type" value="Genomic_DNA"/>
</dbReference>
<evidence type="ECO:0000256" key="3">
    <source>
        <dbReference type="ARBA" id="ARBA00022475"/>
    </source>
</evidence>
<sequence>MRETVLTVFSAVLGAIIGSFLNACIHRLPRNLSLDQPRRSFCPSCGKTIPWYENLPVISWLALRGRCSGCHAKISPRYILVEILTSGLFLAAWLTFGLPLAPAYWLFLALLVTATFIDIEHFIIPDVITIGGTAAGVVLSVILPGLMQTDSRLHALFASLGAAALGYGILWLIVEGGKLAFGRKRHVFKEELPFSWKRDGDTATLTVGEDSLLWHEIDFRERDQLVIESTGASIDGRVLEGSPVLRFRYHVLLDEGQEKPLDQIDEIKGKLTAITIPREAMGFGDVKFIAAIGAFLGWQAVVFTICAASIIGCVAAVAGIFLARDRSGARVPFGPFLALGAALWVFFGPAIWDWYFNVMARPGHDLAF</sequence>
<comment type="similarity">
    <text evidence="2">Belongs to the peptidase A24 family.</text>
</comment>
<feature type="transmembrane region" description="Helical" evidence="7">
    <location>
        <begin position="288"/>
        <end position="321"/>
    </location>
</feature>
<evidence type="ECO:0000259" key="9">
    <source>
        <dbReference type="Pfam" id="PF06750"/>
    </source>
</evidence>
<evidence type="ECO:0000256" key="7">
    <source>
        <dbReference type="SAM" id="Phobius"/>
    </source>
</evidence>
<organism evidence="10 11">
    <name type="scientific">Terrimicrobium sacchariphilum</name>
    <dbReference type="NCBI Taxonomy" id="690879"/>
    <lineage>
        <taxon>Bacteria</taxon>
        <taxon>Pseudomonadati</taxon>
        <taxon>Verrucomicrobiota</taxon>
        <taxon>Terrimicrobiia</taxon>
        <taxon>Terrimicrobiales</taxon>
        <taxon>Terrimicrobiaceae</taxon>
        <taxon>Terrimicrobium</taxon>
    </lineage>
</organism>
<dbReference type="GO" id="GO:0004190">
    <property type="term" value="F:aspartic-type endopeptidase activity"/>
    <property type="evidence" value="ECO:0007669"/>
    <property type="project" value="InterPro"/>
</dbReference>
<feature type="domain" description="Prepilin type IV endopeptidase peptidase" evidence="8">
    <location>
        <begin position="276"/>
        <end position="316"/>
    </location>
</feature>
<proteinExistence type="inferred from homology"/>
<evidence type="ECO:0000256" key="6">
    <source>
        <dbReference type="ARBA" id="ARBA00023136"/>
    </source>
</evidence>
<dbReference type="InParanoid" id="A0A146GCH9"/>
<evidence type="ECO:0000256" key="1">
    <source>
        <dbReference type="ARBA" id="ARBA00004651"/>
    </source>
</evidence>
<accession>A0A146GCH9</accession>
<feature type="transmembrane region" description="Helical" evidence="7">
    <location>
        <begin position="153"/>
        <end position="174"/>
    </location>
</feature>
<name>A0A146GCH9_TERSA</name>
<dbReference type="Proteomes" id="UP000076023">
    <property type="component" value="Unassembled WGS sequence"/>
</dbReference>
<dbReference type="Pfam" id="PF06750">
    <property type="entry name" value="A24_N_bact"/>
    <property type="match status" value="1"/>
</dbReference>
<dbReference type="InterPro" id="IPR050882">
    <property type="entry name" value="Prepilin_peptidase/N-MTase"/>
</dbReference>
<dbReference type="Gene3D" id="1.20.120.1220">
    <property type="match status" value="1"/>
</dbReference>
<dbReference type="InterPro" id="IPR000045">
    <property type="entry name" value="Prepilin_IV_endopep_pep"/>
</dbReference>
<feature type="transmembrane region" description="Helical" evidence="7">
    <location>
        <begin position="333"/>
        <end position="352"/>
    </location>
</feature>
<dbReference type="GO" id="GO:0005886">
    <property type="term" value="C:plasma membrane"/>
    <property type="evidence" value="ECO:0007669"/>
    <property type="project" value="UniProtKB-SubCell"/>
</dbReference>
<evidence type="ECO:0000313" key="11">
    <source>
        <dbReference type="Proteomes" id="UP000076023"/>
    </source>
</evidence>